<evidence type="ECO:0000256" key="2">
    <source>
        <dbReference type="ARBA" id="ARBA00007430"/>
    </source>
</evidence>
<keyword evidence="5 7" id="KW-1133">Transmembrane helix</keyword>
<comment type="similarity">
    <text evidence="2">Belongs to the polysaccharide synthase family.</text>
</comment>
<evidence type="ECO:0000256" key="4">
    <source>
        <dbReference type="ARBA" id="ARBA00022692"/>
    </source>
</evidence>
<feature type="transmembrane region" description="Helical" evidence="7">
    <location>
        <begin position="328"/>
        <end position="348"/>
    </location>
</feature>
<keyword evidence="6 7" id="KW-0472">Membrane</keyword>
<dbReference type="Pfam" id="PF13440">
    <property type="entry name" value="Polysacc_synt_3"/>
    <property type="match status" value="1"/>
</dbReference>
<dbReference type="EMBL" id="JAMZED010000049">
    <property type="protein sequence ID" value="MCR6506021.1"/>
    <property type="molecule type" value="Genomic_DNA"/>
</dbReference>
<feature type="transmembrane region" description="Helical" evidence="7">
    <location>
        <begin position="293"/>
        <end position="316"/>
    </location>
</feature>
<name>A0A9X2NVW2_9BACE</name>
<dbReference type="RefSeq" id="WP_257932297.1">
    <property type="nucleotide sequence ID" value="NZ_JAMZED010000049.1"/>
</dbReference>
<comment type="caution">
    <text evidence="8">The sequence shown here is derived from an EMBL/GenBank/DDBJ whole genome shotgun (WGS) entry which is preliminary data.</text>
</comment>
<comment type="subcellular location">
    <subcellularLocation>
        <location evidence="1">Cell membrane</location>
        <topology evidence="1">Multi-pass membrane protein</topology>
    </subcellularLocation>
</comment>
<accession>A0A9X2NVW2</accession>
<evidence type="ECO:0000256" key="1">
    <source>
        <dbReference type="ARBA" id="ARBA00004651"/>
    </source>
</evidence>
<evidence type="ECO:0000313" key="8">
    <source>
        <dbReference type="EMBL" id="MCR6506021.1"/>
    </source>
</evidence>
<protein>
    <submittedName>
        <fullName evidence="8">Lipopolysaccharide biosynthesis protein</fullName>
    </submittedName>
</protein>
<feature type="transmembrane region" description="Helical" evidence="7">
    <location>
        <begin position="441"/>
        <end position="459"/>
    </location>
</feature>
<dbReference type="PANTHER" id="PTHR30250">
    <property type="entry name" value="PST FAMILY PREDICTED COLANIC ACID TRANSPORTER"/>
    <property type="match status" value="1"/>
</dbReference>
<evidence type="ECO:0000256" key="7">
    <source>
        <dbReference type="SAM" id="Phobius"/>
    </source>
</evidence>
<feature type="transmembrane region" description="Helical" evidence="7">
    <location>
        <begin position="147"/>
        <end position="167"/>
    </location>
</feature>
<feature type="transmembrane region" description="Helical" evidence="7">
    <location>
        <begin position="82"/>
        <end position="105"/>
    </location>
</feature>
<evidence type="ECO:0000256" key="6">
    <source>
        <dbReference type="ARBA" id="ARBA00023136"/>
    </source>
</evidence>
<organism evidence="8 9">
    <name type="scientific">Bacteroides muris</name>
    <name type="common">ex Fokt et al. 2023</name>
    <dbReference type="NCBI Taxonomy" id="2937417"/>
    <lineage>
        <taxon>Bacteria</taxon>
        <taxon>Pseudomonadati</taxon>
        <taxon>Bacteroidota</taxon>
        <taxon>Bacteroidia</taxon>
        <taxon>Bacteroidales</taxon>
        <taxon>Bacteroidaceae</taxon>
        <taxon>Bacteroides</taxon>
    </lineage>
</organism>
<reference evidence="8" key="2">
    <citation type="submission" date="2022-04" db="EMBL/GenBank/DDBJ databases">
        <authorList>
            <person name="Fokt H."/>
            <person name="Baines J."/>
        </authorList>
    </citation>
    <scope>NUCLEOTIDE SEQUENCE</scope>
    <source>
        <strain evidence="8">KH365_2</strain>
    </source>
</reference>
<dbReference type="InterPro" id="IPR050833">
    <property type="entry name" value="Poly_Biosynth_Transport"/>
</dbReference>
<feature type="transmembrane region" description="Helical" evidence="7">
    <location>
        <begin position="213"/>
        <end position="230"/>
    </location>
</feature>
<keyword evidence="3" id="KW-1003">Cell membrane</keyword>
<evidence type="ECO:0000313" key="9">
    <source>
        <dbReference type="Proteomes" id="UP001143192"/>
    </source>
</evidence>
<dbReference type="PANTHER" id="PTHR30250:SF10">
    <property type="entry name" value="LIPOPOLYSACCHARIDE BIOSYNTHESIS PROTEIN WZXC"/>
    <property type="match status" value="1"/>
</dbReference>
<feature type="transmembrane region" description="Helical" evidence="7">
    <location>
        <begin position="250"/>
        <end position="273"/>
    </location>
</feature>
<keyword evidence="4 7" id="KW-0812">Transmembrane</keyword>
<dbReference type="AlphaFoldDB" id="A0A9X2NVW2"/>
<evidence type="ECO:0000256" key="5">
    <source>
        <dbReference type="ARBA" id="ARBA00022989"/>
    </source>
</evidence>
<feature type="transmembrane region" description="Helical" evidence="7">
    <location>
        <begin position="173"/>
        <end position="192"/>
    </location>
</feature>
<evidence type="ECO:0000256" key="3">
    <source>
        <dbReference type="ARBA" id="ARBA00022475"/>
    </source>
</evidence>
<keyword evidence="9" id="KW-1185">Reference proteome</keyword>
<feature type="transmembrane region" description="Helical" evidence="7">
    <location>
        <begin position="369"/>
        <end position="397"/>
    </location>
</feature>
<sequence length="482" mass="54906">MEEIYSKGNVIKSFLWKLLERFSVQGLGLCITLVLARILSPSDYGTVAIITVFVNLANVIIDGGLNTALIQKKDTDSLDYSTIFFSSIFLSIVLYALLYVTSPWIAVFYDTPELADMIRILGIILVFEAVNSIQRAYVSKLMLFRRLFYSSFFALLVSGSLGIYLALNDYGVWALISQQVICVLVTTIIMWFTIKWRPMFAFSFERFKKLFDYGWKIFGLNFITTLYLNIRSLIIGKFYSPVDLAFFERGHTLSGMVVQNINTSLQTILFPVLSDSQNDRARVKSLVRRSTGIICLLIFPALIGLISIAKPLILLILTEKWLPAVSYIQIYSIAYMLLPIQVANMEAIKAMGYSGMSLKLEIIKKVVETTILIVSVFMGVIAIAWGVVIFNFICLFINLYPSKKYLDYGVFEQVKDIIPTFMCAIMMGFSIYWIQYLPIHLLLVLMLQMIMGVLVFGLFCHLSKNESFLYVKSLITEKLKRK</sequence>
<dbReference type="CDD" id="cd13127">
    <property type="entry name" value="MATE_tuaB_like"/>
    <property type="match status" value="1"/>
</dbReference>
<proteinExistence type="inferred from homology"/>
<feature type="transmembrane region" description="Helical" evidence="7">
    <location>
        <begin position="417"/>
        <end position="434"/>
    </location>
</feature>
<dbReference type="GO" id="GO:0005886">
    <property type="term" value="C:plasma membrane"/>
    <property type="evidence" value="ECO:0007669"/>
    <property type="project" value="UniProtKB-SubCell"/>
</dbReference>
<dbReference type="Proteomes" id="UP001143192">
    <property type="component" value="Unassembled WGS sequence"/>
</dbReference>
<gene>
    <name evidence="8" type="ORF">M1B79_15425</name>
</gene>
<feature type="transmembrane region" description="Helical" evidence="7">
    <location>
        <begin position="117"/>
        <end position="138"/>
    </location>
</feature>
<feature type="transmembrane region" description="Helical" evidence="7">
    <location>
        <begin position="21"/>
        <end position="40"/>
    </location>
</feature>
<feature type="transmembrane region" description="Helical" evidence="7">
    <location>
        <begin position="46"/>
        <end position="70"/>
    </location>
</feature>
<reference evidence="8" key="1">
    <citation type="journal article" date="2022" name="Arch. Microbiol.">
        <title>Bacteroides muris sp. nov. isolated from the cecum of wild-derived house mice.</title>
        <authorList>
            <person name="Fokt H."/>
            <person name="Unni R."/>
            <person name="Repnik U."/>
            <person name="Schmitz R.A."/>
            <person name="Bramkamp M."/>
            <person name="Baines J.F."/>
            <person name="Unterweger D."/>
        </authorList>
    </citation>
    <scope>NUCLEOTIDE SEQUENCE</scope>
    <source>
        <strain evidence="8">KH365_2</strain>
    </source>
</reference>